<accession>A0A9N9BZN2</accession>
<feature type="region of interest" description="Disordered" evidence="1">
    <location>
        <begin position="1"/>
        <end position="25"/>
    </location>
</feature>
<organism evidence="2 3">
    <name type="scientific">Acaulospora morrowiae</name>
    <dbReference type="NCBI Taxonomy" id="94023"/>
    <lineage>
        <taxon>Eukaryota</taxon>
        <taxon>Fungi</taxon>
        <taxon>Fungi incertae sedis</taxon>
        <taxon>Mucoromycota</taxon>
        <taxon>Glomeromycotina</taxon>
        <taxon>Glomeromycetes</taxon>
        <taxon>Diversisporales</taxon>
        <taxon>Acaulosporaceae</taxon>
        <taxon>Acaulospora</taxon>
    </lineage>
</organism>
<feature type="compositionally biased region" description="Basic and acidic residues" evidence="1">
    <location>
        <begin position="8"/>
        <end position="20"/>
    </location>
</feature>
<dbReference type="AlphaFoldDB" id="A0A9N9BZN2"/>
<proteinExistence type="predicted"/>
<reference evidence="2" key="1">
    <citation type="submission" date="2021-06" db="EMBL/GenBank/DDBJ databases">
        <authorList>
            <person name="Kallberg Y."/>
            <person name="Tangrot J."/>
            <person name="Rosling A."/>
        </authorList>
    </citation>
    <scope>NUCLEOTIDE SEQUENCE</scope>
    <source>
        <strain evidence="2">CL551</strain>
    </source>
</reference>
<gene>
    <name evidence="2" type="ORF">AMORRO_LOCUS7036</name>
</gene>
<comment type="caution">
    <text evidence="2">The sequence shown here is derived from an EMBL/GenBank/DDBJ whole genome shotgun (WGS) entry which is preliminary data.</text>
</comment>
<keyword evidence="3" id="KW-1185">Reference proteome</keyword>
<evidence type="ECO:0000256" key="1">
    <source>
        <dbReference type="SAM" id="MobiDB-lite"/>
    </source>
</evidence>
<sequence>MLMRSKFPKNEEGKGKKSGRESIPYGDWDKRKIQETVKLDDQVVEEKENPLRVKKKEEIVALTRIGQMDDCNSTKEVFKKRNIDVEESHLSRRQEEYGAQKRLEVQLLIKKGHTL</sequence>
<name>A0A9N9BZN2_9GLOM</name>
<evidence type="ECO:0000313" key="3">
    <source>
        <dbReference type="Proteomes" id="UP000789342"/>
    </source>
</evidence>
<protein>
    <submittedName>
        <fullName evidence="2">5310_t:CDS:1</fullName>
    </submittedName>
</protein>
<dbReference type="EMBL" id="CAJVPV010005061">
    <property type="protein sequence ID" value="CAG8583954.1"/>
    <property type="molecule type" value="Genomic_DNA"/>
</dbReference>
<evidence type="ECO:0000313" key="2">
    <source>
        <dbReference type="EMBL" id="CAG8583954.1"/>
    </source>
</evidence>
<dbReference type="Proteomes" id="UP000789342">
    <property type="component" value="Unassembled WGS sequence"/>
</dbReference>